<sequence length="243" mass="27340">MIVGIDVQSSINLAASFTTGTTRHLPPTHPPAISKYNNHFSTTNAIEREPYDTNFIGPCQHDPPPPRDGATRLPTSSQHRPSNMADQGDSTLIPPRKQERKRFKPTSRPRPPIPGQEKAEAVLELGEFQEVDTLTLSEASLVINALVTKRRMDRKNVNETEMLTQTLNYLDAFSRFRQKENVEAVERLLSAHKQLAKFERAQIGSLCCETAEEAKTLIPSLQDKITDEDLQELLDEISKLQSR</sequence>
<dbReference type="AlphaFoldDB" id="A0A0G4LCM8"/>
<dbReference type="GO" id="GO:0006352">
    <property type="term" value="P:DNA-templated transcription initiation"/>
    <property type="evidence" value="ECO:0007669"/>
    <property type="project" value="InterPro"/>
</dbReference>
<evidence type="ECO:0000256" key="3">
    <source>
        <dbReference type="ARBA" id="ARBA00025724"/>
    </source>
</evidence>
<keyword evidence="2" id="KW-0539">Nucleus</keyword>
<feature type="domain" description="RNA polymerase Rpb4/RPC9 core" evidence="5">
    <location>
        <begin position="126"/>
        <end position="241"/>
    </location>
</feature>
<evidence type="ECO:0000259" key="5">
    <source>
        <dbReference type="SMART" id="SM00657"/>
    </source>
</evidence>
<dbReference type="EMBL" id="CVQI01038084">
    <property type="protein sequence ID" value="CRK48931.1"/>
    <property type="molecule type" value="Genomic_DNA"/>
</dbReference>
<dbReference type="GO" id="GO:0005634">
    <property type="term" value="C:nucleus"/>
    <property type="evidence" value="ECO:0007669"/>
    <property type="project" value="UniProtKB-SubCell"/>
</dbReference>
<dbReference type="GO" id="GO:0000166">
    <property type="term" value="F:nucleotide binding"/>
    <property type="evidence" value="ECO:0007669"/>
    <property type="project" value="InterPro"/>
</dbReference>
<feature type="compositionally biased region" description="Polar residues" evidence="4">
    <location>
        <begin position="73"/>
        <end position="90"/>
    </location>
</feature>
<evidence type="ECO:0000313" key="8">
    <source>
        <dbReference type="Proteomes" id="UP000044602"/>
    </source>
</evidence>
<dbReference type="InterPro" id="IPR045222">
    <property type="entry name" value="Rpb4-like"/>
</dbReference>
<evidence type="ECO:0000313" key="9">
    <source>
        <dbReference type="Proteomes" id="UP000045706"/>
    </source>
</evidence>
<dbReference type="STRING" id="100787.A0A0G4LCM8"/>
<feature type="compositionally biased region" description="Basic residues" evidence="4">
    <location>
        <begin position="98"/>
        <end position="107"/>
    </location>
</feature>
<feature type="region of interest" description="Disordered" evidence="4">
    <location>
        <begin position="52"/>
        <end position="116"/>
    </location>
</feature>
<dbReference type="InterPro" id="IPR038324">
    <property type="entry name" value="Rpb4/RPC9_sf"/>
</dbReference>
<evidence type="ECO:0000256" key="4">
    <source>
        <dbReference type="SAM" id="MobiDB-lite"/>
    </source>
</evidence>
<dbReference type="InterPro" id="IPR010997">
    <property type="entry name" value="HRDC-like_sf"/>
</dbReference>
<dbReference type="FunFam" id="1.20.1250.40:FF:000003">
    <property type="entry name" value="DNA-directed RNA polymerase II subunit rpb4"/>
    <property type="match status" value="1"/>
</dbReference>
<organism evidence="6 8">
    <name type="scientific">Verticillium longisporum</name>
    <name type="common">Verticillium dahliae var. longisporum</name>
    <dbReference type="NCBI Taxonomy" id="100787"/>
    <lineage>
        <taxon>Eukaryota</taxon>
        <taxon>Fungi</taxon>
        <taxon>Dikarya</taxon>
        <taxon>Ascomycota</taxon>
        <taxon>Pezizomycotina</taxon>
        <taxon>Sordariomycetes</taxon>
        <taxon>Hypocreomycetidae</taxon>
        <taxon>Glomerellales</taxon>
        <taxon>Plectosphaerellaceae</taxon>
        <taxon>Verticillium</taxon>
    </lineage>
</organism>
<keyword evidence="8" id="KW-1185">Reference proteome</keyword>
<evidence type="ECO:0000313" key="6">
    <source>
        <dbReference type="EMBL" id="CRK19813.1"/>
    </source>
</evidence>
<evidence type="ECO:0000313" key="7">
    <source>
        <dbReference type="EMBL" id="CRK48931.1"/>
    </source>
</evidence>
<dbReference type="Gene3D" id="1.20.1250.40">
    <property type="match status" value="1"/>
</dbReference>
<dbReference type="Proteomes" id="UP000045706">
    <property type="component" value="Unassembled WGS sequence"/>
</dbReference>
<protein>
    <recommendedName>
        <fullName evidence="5">RNA polymerase Rpb4/RPC9 core domain-containing protein</fullName>
    </recommendedName>
</protein>
<dbReference type="SMART" id="SM00657">
    <property type="entry name" value="RPOL4c"/>
    <property type="match status" value="1"/>
</dbReference>
<dbReference type="SUPFAM" id="SSF47819">
    <property type="entry name" value="HRDC-like"/>
    <property type="match status" value="1"/>
</dbReference>
<comment type="similarity">
    <text evidence="3">Belongs to the eukaryotic RPB4 RNA polymerase subunit family.</text>
</comment>
<reference evidence="8 9" key="1">
    <citation type="submission" date="2015-05" db="EMBL/GenBank/DDBJ databases">
        <authorList>
            <person name="Fogelqvist Johan"/>
        </authorList>
    </citation>
    <scope>NUCLEOTIDE SEQUENCE [LARGE SCALE GENOMIC DNA]</scope>
    <source>
        <strain evidence="6">VL1</strain>
        <strain evidence="7">VL2</strain>
    </source>
</reference>
<dbReference type="InterPro" id="IPR006590">
    <property type="entry name" value="RNA_pol_Rpb4/RPC9_core"/>
</dbReference>
<name>A0A0G4LCM8_VERLO</name>
<dbReference type="Pfam" id="PF03874">
    <property type="entry name" value="RNA_pol_Rpb4"/>
    <property type="match status" value="1"/>
</dbReference>
<comment type="subcellular location">
    <subcellularLocation>
        <location evidence="1">Nucleus</location>
    </subcellularLocation>
</comment>
<dbReference type="GO" id="GO:0030880">
    <property type="term" value="C:RNA polymerase complex"/>
    <property type="evidence" value="ECO:0007669"/>
    <property type="project" value="InterPro"/>
</dbReference>
<dbReference type="InterPro" id="IPR005574">
    <property type="entry name" value="Rpb4/RPC9"/>
</dbReference>
<evidence type="ECO:0000256" key="2">
    <source>
        <dbReference type="ARBA" id="ARBA00023242"/>
    </source>
</evidence>
<dbReference type="Proteomes" id="UP000044602">
    <property type="component" value="Unassembled WGS sequence"/>
</dbReference>
<evidence type="ECO:0000256" key="1">
    <source>
        <dbReference type="ARBA" id="ARBA00004123"/>
    </source>
</evidence>
<dbReference type="PANTHER" id="PTHR21297">
    <property type="entry name" value="DNA-DIRECTED RNA POLYMERASE II"/>
    <property type="match status" value="1"/>
</dbReference>
<proteinExistence type="inferred from homology"/>
<gene>
    <name evidence="6" type="ORF">BN1708_000475</name>
    <name evidence="7" type="ORF">BN1723_016974</name>
</gene>
<accession>A0A0G4LCM8</accession>
<dbReference type="EMBL" id="CVQH01011112">
    <property type="protein sequence ID" value="CRK19813.1"/>
    <property type="molecule type" value="Genomic_DNA"/>
</dbReference>